<dbReference type="AlphaFoldDB" id="A0AAV9QYS1"/>
<organism evidence="2 3">
    <name type="scientific">Crenichthys baileyi</name>
    <name type="common">White River springfish</name>
    <dbReference type="NCBI Taxonomy" id="28760"/>
    <lineage>
        <taxon>Eukaryota</taxon>
        <taxon>Metazoa</taxon>
        <taxon>Chordata</taxon>
        <taxon>Craniata</taxon>
        <taxon>Vertebrata</taxon>
        <taxon>Euteleostomi</taxon>
        <taxon>Actinopterygii</taxon>
        <taxon>Neopterygii</taxon>
        <taxon>Teleostei</taxon>
        <taxon>Neoteleostei</taxon>
        <taxon>Acanthomorphata</taxon>
        <taxon>Ovalentaria</taxon>
        <taxon>Atherinomorphae</taxon>
        <taxon>Cyprinodontiformes</taxon>
        <taxon>Goodeidae</taxon>
        <taxon>Crenichthys</taxon>
    </lineage>
</organism>
<accession>A0AAV9QYS1</accession>
<gene>
    <name evidence="2" type="ORF">CRENBAI_004800</name>
</gene>
<evidence type="ECO:0000313" key="2">
    <source>
        <dbReference type="EMBL" id="KAK5602671.1"/>
    </source>
</evidence>
<comment type="caution">
    <text evidence="2">The sequence shown here is derived from an EMBL/GenBank/DDBJ whole genome shotgun (WGS) entry which is preliminary data.</text>
</comment>
<feature type="region of interest" description="Disordered" evidence="1">
    <location>
        <begin position="1"/>
        <end position="36"/>
    </location>
</feature>
<protein>
    <submittedName>
        <fullName evidence="2">Uncharacterized protein</fullName>
    </submittedName>
</protein>
<name>A0AAV9QYS1_9TELE</name>
<evidence type="ECO:0000256" key="1">
    <source>
        <dbReference type="SAM" id="MobiDB-lite"/>
    </source>
</evidence>
<reference evidence="2 3" key="1">
    <citation type="submission" date="2021-06" db="EMBL/GenBank/DDBJ databases">
        <authorList>
            <person name="Palmer J.M."/>
        </authorList>
    </citation>
    <scope>NUCLEOTIDE SEQUENCE [LARGE SCALE GENOMIC DNA]</scope>
    <source>
        <strain evidence="2 3">MEX-2019</strain>
        <tissue evidence="2">Muscle</tissue>
    </source>
</reference>
<dbReference type="EMBL" id="JAHHUM010002606">
    <property type="protein sequence ID" value="KAK5602671.1"/>
    <property type="molecule type" value="Genomic_DNA"/>
</dbReference>
<evidence type="ECO:0000313" key="3">
    <source>
        <dbReference type="Proteomes" id="UP001311232"/>
    </source>
</evidence>
<proteinExistence type="predicted"/>
<feature type="compositionally biased region" description="Basic and acidic residues" evidence="1">
    <location>
        <begin position="9"/>
        <end position="24"/>
    </location>
</feature>
<keyword evidence="3" id="KW-1185">Reference proteome</keyword>
<dbReference type="Proteomes" id="UP001311232">
    <property type="component" value="Unassembled WGS sequence"/>
</dbReference>
<sequence>MLALTPTDEESRSDRCSHLADEGSHPAVVRSHGDFISPKTTREREMQGDALCGLFPPVTHHYPGGGKKVGCGGRFV</sequence>